<dbReference type="Pfam" id="PF10609">
    <property type="entry name" value="ParA"/>
    <property type="match status" value="1"/>
</dbReference>
<dbReference type="PANTHER" id="PTHR43384:SF11">
    <property type="entry name" value="SEPTUM SITE DETERMINING PROTEIN"/>
    <property type="match status" value="1"/>
</dbReference>
<name>A0ABY2DY58_9MICO</name>
<evidence type="ECO:0000313" key="4">
    <source>
        <dbReference type="EMBL" id="TDE89249.1"/>
    </source>
</evidence>
<dbReference type="InterPro" id="IPR033756">
    <property type="entry name" value="YlxH/NBP35"/>
</dbReference>
<evidence type="ECO:0000256" key="3">
    <source>
        <dbReference type="SAM" id="MobiDB-lite"/>
    </source>
</evidence>
<accession>A0ABY2DY58</accession>
<evidence type="ECO:0000313" key="5">
    <source>
        <dbReference type="Proteomes" id="UP000504882"/>
    </source>
</evidence>
<keyword evidence="2" id="KW-0067">ATP-binding</keyword>
<keyword evidence="1" id="KW-0547">Nucleotide-binding</keyword>
<dbReference type="Proteomes" id="UP000504882">
    <property type="component" value="Unassembled WGS sequence"/>
</dbReference>
<feature type="region of interest" description="Disordered" evidence="3">
    <location>
        <begin position="82"/>
        <end position="110"/>
    </location>
</feature>
<evidence type="ECO:0000256" key="2">
    <source>
        <dbReference type="ARBA" id="ARBA00022840"/>
    </source>
</evidence>
<organism evidence="4 5">
    <name type="scientific">Occultella glacieicola</name>
    <dbReference type="NCBI Taxonomy" id="2518684"/>
    <lineage>
        <taxon>Bacteria</taxon>
        <taxon>Bacillati</taxon>
        <taxon>Actinomycetota</taxon>
        <taxon>Actinomycetes</taxon>
        <taxon>Micrococcales</taxon>
        <taxon>Ruaniaceae</taxon>
        <taxon>Occultella</taxon>
    </lineage>
</organism>
<protein>
    <submittedName>
        <fullName evidence="4">Uncharacterized protein</fullName>
    </submittedName>
</protein>
<dbReference type="InterPro" id="IPR027417">
    <property type="entry name" value="P-loop_NTPase"/>
</dbReference>
<dbReference type="EMBL" id="SMNA01000013">
    <property type="protein sequence ID" value="TDE89249.1"/>
    <property type="molecule type" value="Genomic_DNA"/>
</dbReference>
<evidence type="ECO:0000256" key="1">
    <source>
        <dbReference type="ARBA" id="ARBA00022741"/>
    </source>
</evidence>
<dbReference type="InterPro" id="IPR022521">
    <property type="entry name" value="Rv3660c"/>
</dbReference>
<dbReference type="SUPFAM" id="SSF52540">
    <property type="entry name" value="P-loop containing nucleoside triphosphate hydrolases"/>
    <property type="match status" value="1"/>
</dbReference>
<keyword evidence="5" id="KW-1185">Reference proteome</keyword>
<dbReference type="PANTHER" id="PTHR43384">
    <property type="entry name" value="SEPTUM SITE-DETERMINING PROTEIN MIND HOMOLOG, CHLOROPLASTIC-RELATED"/>
    <property type="match status" value="1"/>
</dbReference>
<dbReference type="InterPro" id="IPR050625">
    <property type="entry name" value="ParA/MinD_ATPase"/>
</dbReference>
<dbReference type="NCBIfam" id="TIGR03815">
    <property type="entry name" value="CpaE_hom_Actino"/>
    <property type="match status" value="1"/>
</dbReference>
<gene>
    <name evidence="4" type="ORF">EXU48_21250</name>
</gene>
<feature type="compositionally biased region" description="Basic residues" evidence="3">
    <location>
        <begin position="173"/>
        <end position="198"/>
    </location>
</feature>
<reference evidence="4 5" key="1">
    <citation type="submission" date="2019-03" db="EMBL/GenBank/DDBJ databases">
        <title>Genomic features of bacteria from cold environments.</title>
        <authorList>
            <person name="Shen L."/>
        </authorList>
    </citation>
    <scope>NUCLEOTIDE SEQUENCE [LARGE SCALE GENOMIC DNA]</scope>
    <source>
        <strain evidence="5">T3246-1</strain>
    </source>
</reference>
<comment type="caution">
    <text evidence="4">The sequence shown here is derived from an EMBL/GenBank/DDBJ whole genome shotgun (WGS) entry which is preliminary data.</text>
</comment>
<feature type="region of interest" description="Disordered" evidence="3">
    <location>
        <begin position="173"/>
        <end position="206"/>
    </location>
</feature>
<sequence>MGSAGSSGGPAVSTIGSGATAGSVGTAAPVSVDGVGSTPPCVGAFGVAAVSSAGAGFTSSLSPARGGSVLTGSSKIVVWSHRSEAGRAHPRGAPNRPGTENTQRRRPSGAVVTFSGVRAIKRAHPVRVATGRIPVARSYSWTYRAWVLAAAGVVLHVYSFWLGLGRGPTSRLRARVHRRSPIHHRPQRARRGRGRAGPRGHAQGPTRGVMVSLEQPFIALRSADATLIEAVRAVTSLAGVPLAIHPPAAGPPEAGLLLDSATEWGPQDPSWTELRHRSAWVSAVPEAQAPDGGACLVLPGDAEQVLARARAGTRTRRAQVVGVVGARGGVGTSALATALARACADAGLGVALADLDVTGAGVELLLGIEHEGGVRWADLAGGRGAYDAESISVALPVWHGVHVLSADWRGGPAPGAETPVLDALAAAHDVLVLDLARGPAEPGQENAAAFCDVVLVLATCDVASAAGAQVVARAVTGADVRLVVRGPAPGGLTAEEIAQTCDLPLELTMRPERSLAAAVERGVAPGEQRRGPLIRGARTLVGRLGLAD</sequence>
<proteinExistence type="predicted"/>
<dbReference type="Gene3D" id="3.40.50.300">
    <property type="entry name" value="P-loop containing nucleotide triphosphate hydrolases"/>
    <property type="match status" value="1"/>
</dbReference>